<comment type="similarity">
    <text evidence="2">Belongs to the EamA transporter family.</text>
</comment>
<feature type="transmembrane region" description="Helical" evidence="7">
    <location>
        <begin position="129"/>
        <end position="147"/>
    </location>
</feature>
<feature type="transmembrane region" description="Helical" evidence="7">
    <location>
        <begin position="183"/>
        <end position="207"/>
    </location>
</feature>
<evidence type="ECO:0000256" key="5">
    <source>
        <dbReference type="ARBA" id="ARBA00022989"/>
    </source>
</evidence>
<dbReference type="SUPFAM" id="SSF103481">
    <property type="entry name" value="Multidrug resistance efflux transporter EmrE"/>
    <property type="match status" value="2"/>
</dbReference>
<keyword evidence="10" id="KW-1185">Reference proteome</keyword>
<feature type="transmembrane region" description="Helical" evidence="7">
    <location>
        <begin position="153"/>
        <end position="171"/>
    </location>
</feature>
<dbReference type="AlphaFoldDB" id="I0R4Z2"/>
<evidence type="ECO:0000259" key="8">
    <source>
        <dbReference type="Pfam" id="PF00892"/>
    </source>
</evidence>
<evidence type="ECO:0000256" key="7">
    <source>
        <dbReference type="SAM" id="Phobius"/>
    </source>
</evidence>
<feature type="transmembrane region" description="Helical" evidence="7">
    <location>
        <begin position="75"/>
        <end position="96"/>
    </location>
</feature>
<dbReference type="Proteomes" id="UP000005039">
    <property type="component" value="Unassembled WGS sequence"/>
</dbReference>
<sequence>MSMNNNRKILSVILALLAATFYAINTPFSKVLLDKISPTFMASFLYLGAGIGVGIMYLFHAKSEDKFERLTKENLLYTVGMIVLDILAPIFLMIGINTGSASNASLLGNFEIVATAIIALLVFKESVTLRLWCAIVFITISSIVLSFEGTGSFKFSIGSLFVISATCCWGLENNCTRKLADKSTYEIVFLKGIFSGTGSFLIAIFIGESIPEIKYIVFAMLLGFVAYGLSIFMYIRAQRDLGAAKTGAYYAVAPFIGTFLAFMVNGERLTAVYFTGLIFMIIGSIIVVYDTMLKNHIHYHIHTIVHTHNGSTHKHIIKHEHKHKHFVSEKNHYHKHDDYINSDEHKLMHNKNL</sequence>
<keyword evidence="4 7" id="KW-0812">Transmembrane</keyword>
<reference evidence="9 10" key="1">
    <citation type="submission" date="2012-03" db="EMBL/GenBank/DDBJ databases">
        <authorList>
            <person name="Durkin A.S."/>
            <person name="McCorrison J."/>
            <person name="Torralba M."/>
            <person name="Gillis M."/>
            <person name="Methe B."/>
            <person name="Sutton G."/>
            <person name="Nelson K.E."/>
        </authorList>
    </citation>
    <scope>NUCLEOTIDE SEQUENCE [LARGE SCALE GENOMIC DNA]</scope>
    <source>
        <strain evidence="9 10">F0468</strain>
    </source>
</reference>
<feature type="transmembrane region" description="Helical" evidence="7">
    <location>
        <begin position="247"/>
        <end position="264"/>
    </location>
</feature>
<dbReference type="PANTHER" id="PTHR42920:SF11">
    <property type="entry name" value="INNER MEMBRANE PROTEIN YTFF"/>
    <property type="match status" value="1"/>
</dbReference>
<keyword evidence="3" id="KW-1003">Cell membrane</keyword>
<evidence type="ECO:0000256" key="4">
    <source>
        <dbReference type="ARBA" id="ARBA00022692"/>
    </source>
</evidence>
<dbReference type="eggNOG" id="COG0697">
    <property type="taxonomic scope" value="Bacteria"/>
</dbReference>
<keyword evidence="6 7" id="KW-0472">Membrane</keyword>
<dbReference type="GO" id="GO:0005886">
    <property type="term" value="C:plasma membrane"/>
    <property type="evidence" value="ECO:0007669"/>
    <property type="project" value="UniProtKB-SubCell"/>
</dbReference>
<dbReference type="PANTHER" id="PTHR42920">
    <property type="entry name" value="OS03G0707200 PROTEIN-RELATED"/>
    <property type="match status" value="1"/>
</dbReference>
<comment type="subcellular location">
    <subcellularLocation>
        <location evidence="1">Cell membrane</location>
        <topology evidence="1">Multi-pass membrane protein</topology>
    </subcellularLocation>
</comment>
<evidence type="ECO:0000256" key="6">
    <source>
        <dbReference type="ARBA" id="ARBA00023136"/>
    </source>
</evidence>
<dbReference type="PATRIC" id="fig|1095750.3.peg.2439"/>
<protein>
    <submittedName>
        <fullName evidence="9">EamA-like transporter family protein</fullName>
    </submittedName>
</protein>
<evidence type="ECO:0000313" key="9">
    <source>
        <dbReference type="EMBL" id="EIC94750.1"/>
    </source>
</evidence>
<dbReference type="Gene3D" id="1.10.3730.20">
    <property type="match status" value="1"/>
</dbReference>
<gene>
    <name evidence="9" type="ORF">HMPREF9970_0121</name>
</gene>
<dbReference type="InterPro" id="IPR000620">
    <property type="entry name" value="EamA_dom"/>
</dbReference>
<feature type="domain" description="EamA" evidence="8">
    <location>
        <begin position="157"/>
        <end position="288"/>
    </location>
</feature>
<dbReference type="Pfam" id="PF00892">
    <property type="entry name" value="EamA"/>
    <property type="match status" value="2"/>
</dbReference>
<feature type="transmembrane region" description="Helical" evidence="7">
    <location>
        <begin position="270"/>
        <end position="289"/>
    </location>
</feature>
<feature type="transmembrane region" description="Helical" evidence="7">
    <location>
        <begin position="213"/>
        <end position="235"/>
    </location>
</feature>
<feature type="transmembrane region" description="Helical" evidence="7">
    <location>
        <begin position="39"/>
        <end position="59"/>
    </location>
</feature>
<dbReference type="EMBL" id="AJGH01000122">
    <property type="protein sequence ID" value="EIC94750.1"/>
    <property type="molecule type" value="Genomic_DNA"/>
</dbReference>
<comment type="caution">
    <text evidence="9">The sequence shown here is derived from an EMBL/GenBank/DDBJ whole genome shotgun (WGS) entry which is preliminary data.</text>
</comment>
<evidence type="ECO:0000313" key="10">
    <source>
        <dbReference type="Proteomes" id="UP000005039"/>
    </source>
</evidence>
<keyword evidence="5 7" id="KW-1133">Transmembrane helix</keyword>
<dbReference type="InterPro" id="IPR037185">
    <property type="entry name" value="EmrE-like"/>
</dbReference>
<feature type="transmembrane region" description="Helical" evidence="7">
    <location>
        <begin position="102"/>
        <end position="122"/>
    </location>
</feature>
<evidence type="ECO:0000256" key="3">
    <source>
        <dbReference type="ARBA" id="ARBA00022475"/>
    </source>
</evidence>
<proteinExistence type="inferred from homology"/>
<evidence type="ECO:0000256" key="1">
    <source>
        <dbReference type="ARBA" id="ARBA00004651"/>
    </source>
</evidence>
<name>I0R4Z2_9FIRM</name>
<accession>I0R4Z2</accession>
<evidence type="ECO:0000256" key="2">
    <source>
        <dbReference type="ARBA" id="ARBA00007362"/>
    </source>
</evidence>
<dbReference type="InterPro" id="IPR051258">
    <property type="entry name" value="Diverse_Substrate_Transporter"/>
</dbReference>
<organism evidence="9 10">
    <name type="scientific">Lachnoanaerobaculum saburreum F0468</name>
    <dbReference type="NCBI Taxonomy" id="1095750"/>
    <lineage>
        <taxon>Bacteria</taxon>
        <taxon>Bacillati</taxon>
        <taxon>Bacillota</taxon>
        <taxon>Clostridia</taxon>
        <taxon>Lachnospirales</taxon>
        <taxon>Lachnospiraceae</taxon>
        <taxon>Lachnoanaerobaculum</taxon>
    </lineage>
</organism>
<feature type="domain" description="EamA" evidence="8">
    <location>
        <begin position="11"/>
        <end position="146"/>
    </location>
</feature>